<dbReference type="PANTHER" id="PTHR44688:SF16">
    <property type="entry name" value="DNA-BINDING TRANSCRIPTIONAL ACTIVATOR DEVR_DOSR"/>
    <property type="match status" value="1"/>
</dbReference>
<sequence>MNGTRHTSLEERDYLAILDIIPRMLDCRCREDIKISIQKYILPLFEAQSAMWVWVDVDFLSERLRNPKFIGSAGIPEEELEIIHLFVPYQFSIPQKIAETTRLVVAHDIDIPREKIEKEKDLFFADHPQYRGEKGNYLRQPVNILGTIDRPDFSLAFGIQRRFPFDKPFTLRDIRVLELIQPHLLRVIKTVVLNEELTKYKALTETLAETSSAVALVSLDHRIIFRNATFSQLLPVQENQRLPRKVADLLETEASKYISPFSSDSSTLELPFIQLPKGMFRLTASPMSPQGEVEEQCWLLQLKPATEPFSQMNLLMQNKSLTPREMEIAYLICDGMTDQEIGGRLFISIHTVKNHFKSIYRKFDVHSRTQLVATLQSFKPTPEG</sequence>
<gene>
    <name evidence="5" type="ORF">NITGR_150045</name>
</gene>
<dbReference type="CDD" id="cd06170">
    <property type="entry name" value="LuxR_C_like"/>
    <property type="match status" value="1"/>
</dbReference>
<evidence type="ECO:0000259" key="4">
    <source>
        <dbReference type="PROSITE" id="PS50043"/>
    </source>
</evidence>
<evidence type="ECO:0000256" key="3">
    <source>
        <dbReference type="ARBA" id="ARBA00023163"/>
    </source>
</evidence>
<dbReference type="PANTHER" id="PTHR44688">
    <property type="entry name" value="DNA-BINDING TRANSCRIPTIONAL ACTIVATOR DEVR_DOSR"/>
    <property type="match status" value="1"/>
</dbReference>
<dbReference type="RefSeq" id="WP_005006372.1">
    <property type="nucleotide sequence ID" value="NZ_HG422173.1"/>
</dbReference>
<dbReference type="PROSITE" id="PS50043">
    <property type="entry name" value="HTH_LUXR_2"/>
    <property type="match status" value="1"/>
</dbReference>
<dbReference type="Proteomes" id="UP000011704">
    <property type="component" value="Unassembled WGS sequence"/>
</dbReference>
<dbReference type="Gene3D" id="1.10.10.10">
    <property type="entry name" value="Winged helix-like DNA-binding domain superfamily/Winged helix DNA-binding domain"/>
    <property type="match status" value="1"/>
</dbReference>
<dbReference type="STRING" id="1266370.NITGR_150045"/>
<dbReference type="InterPro" id="IPR000792">
    <property type="entry name" value="Tscrpt_reg_LuxR_C"/>
</dbReference>
<evidence type="ECO:0000313" key="6">
    <source>
        <dbReference type="Proteomes" id="UP000011704"/>
    </source>
</evidence>
<dbReference type="PRINTS" id="PR00038">
    <property type="entry name" value="HTHLUXR"/>
</dbReference>
<dbReference type="Pfam" id="PF00196">
    <property type="entry name" value="GerE"/>
    <property type="match status" value="1"/>
</dbReference>
<proteinExistence type="predicted"/>
<feature type="domain" description="HTH luxR-type" evidence="4">
    <location>
        <begin position="314"/>
        <end position="379"/>
    </location>
</feature>
<dbReference type="AlphaFoldDB" id="M1Z978"/>
<keyword evidence="6" id="KW-1185">Reference proteome</keyword>
<dbReference type="SMART" id="SM00421">
    <property type="entry name" value="HTH_LUXR"/>
    <property type="match status" value="1"/>
</dbReference>
<organism evidence="5 6">
    <name type="scientific">Nitrospina gracilis (strain 3/211)</name>
    <dbReference type="NCBI Taxonomy" id="1266370"/>
    <lineage>
        <taxon>Bacteria</taxon>
        <taxon>Pseudomonadati</taxon>
        <taxon>Nitrospinota/Tectimicrobiota group</taxon>
        <taxon>Nitrospinota</taxon>
        <taxon>Nitrospinia</taxon>
        <taxon>Nitrospinales</taxon>
        <taxon>Nitrospinaceae</taxon>
        <taxon>Nitrospina</taxon>
    </lineage>
</organism>
<keyword evidence="3" id="KW-0804">Transcription</keyword>
<keyword evidence="2" id="KW-0238">DNA-binding</keyword>
<reference evidence="5 6" key="1">
    <citation type="journal article" date="2013" name="Front. Microbiol.">
        <title>The genome of Nitrospina gracilis illuminates the metabolism and evolution of the major marine nitrite oxidizer.</title>
        <authorList>
            <person name="Luecker S."/>
            <person name="Nowka B."/>
            <person name="Rattei T."/>
            <person name="Spieck E."/>
            <person name="and Daims H."/>
        </authorList>
    </citation>
    <scope>NUCLEOTIDE SEQUENCE [LARGE SCALE GENOMIC DNA]</scope>
    <source>
        <strain evidence="5 6">3/211</strain>
    </source>
</reference>
<dbReference type="GO" id="GO:0006355">
    <property type="term" value="P:regulation of DNA-templated transcription"/>
    <property type="evidence" value="ECO:0007669"/>
    <property type="project" value="InterPro"/>
</dbReference>
<dbReference type="HOGENOM" id="CLU_719298_0_0_0"/>
<comment type="caution">
    <text evidence="5">The sequence shown here is derived from an EMBL/GenBank/DDBJ whole genome shotgun (WGS) entry which is preliminary data.</text>
</comment>
<dbReference type="SUPFAM" id="SSF46894">
    <property type="entry name" value="C-terminal effector domain of the bipartite response regulators"/>
    <property type="match status" value="1"/>
</dbReference>
<accession>M1Z978</accession>
<keyword evidence="1" id="KW-0805">Transcription regulation</keyword>
<name>M1Z978_NITG3</name>
<protein>
    <recommendedName>
        <fullName evidence="4">HTH luxR-type domain-containing protein</fullName>
    </recommendedName>
</protein>
<dbReference type="InterPro" id="IPR036388">
    <property type="entry name" value="WH-like_DNA-bd_sf"/>
</dbReference>
<dbReference type="GO" id="GO:0003677">
    <property type="term" value="F:DNA binding"/>
    <property type="evidence" value="ECO:0007669"/>
    <property type="project" value="UniProtKB-KW"/>
</dbReference>
<dbReference type="InParanoid" id="M1Z978"/>
<dbReference type="OrthoDB" id="9808843at2"/>
<dbReference type="InterPro" id="IPR016032">
    <property type="entry name" value="Sig_transdc_resp-reg_C-effctor"/>
</dbReference>
<evidence type="ECO:0000256" key="2">
    <source>
        <dbReference type="ARBA" id="ARBA00023125"/>
    </source>
</evidence>
<evidence type="ECO:0000256" key="1">
    <source>
        <dbReference type="ARBA" id="ARBA00023015"/>
    </source>
</evidence>
<evidence type="ECO:0000313" key="5">
    <source>
        <dbReference type="EMBL" id="CCQ89677.1"/>
    </source>
</evidence>
<dbReference type="EMBL" id="CAQJ01000017">
    <property type="protein sequence ID" value="CCQ89677.1"/>
    <property type="molecule type" value="Genomic_DNA"/>
</dbReference>